<proteinExistence type="predicted"/>
<protein>
    <recommendedName>
        <fullName evidence="4">Reverse transcriptase domain-containing protein</fullName>
    </recommendedName>
</protein>
<reference evidence="2" key="3">
    <citation type="submission" date="2015-06" db="UniProtKB">
        <authorList>
            <consortium name="EnsemblMetazoa"/>
        </authorList>
    </citation>
    <scope>IDENTIFICATION</scope>
</reference>
<dbReference type="CTD" id="20199872"/>
<dbReference type="HOGENOM" id="CLU_1779465_0_0_1"/>
<name>T1ETH2_HELRO</name>
<evidence type="ECO:0000313" key="1">
    <source>
        <dbReference type="EMBL" id="ESN99430.1"/>
    </source>
</evidence>
<evidence type="ECO:0008006" key="4">
    <source>
        <dbReference type="Google" id="ProtNLM"/>
    </source>
</evidence>
<dbReference type="KEGG" id="hro:HELRODRAFT_162978"/>
<dbReference type="PANTHER" id="PTHR47027">
    <property type="entry name" value="REVERSE TRANSCRIPTASE DOMAIN-CONTAINING PROTEIN"/>
    <property type="match status" value="1"/>
</dbReference>
<evidence type="ECO:0000313" key="2">
    <source>
        <dbReference type="EnsemblMetazoa" id="HelroP162978"/>
    </source>
</evidence>
<accession>T1ETH2</accession>
<dbReference type="Proteomes" id="UP000015101">
    <property type="component" value="Unassembled WGS sequence"/>
</dbReference>
<organism evidence="2 3">
    <name type="scientific">Helobdella robusta</name>
    <name type="common">Californian leech</name>
    <dbReference type="NCBI Taxonomy" id="6412"/>
    <lineage>
        <taxon>Eukaryota</taxon>
        <taxon>Metazoa</taxon>
        <taxon>Spiralia</taxon>
        <taxon>Lophotrochozoa</taxon>
        <taxon>Annelida</taxon>
        <taxon>Clitellata</taxon>
        <taxon>Hirudinea</taxon>
        <taxon>Rhynchobdellida</taxon>
        <taxon>Glossiphoniidae</taxon>
        <taxon>Helobdella</taxon>
    </lineage>
</organism>
<dbReference type="EMBL" id="AMQM01001251">
    <property type="status" value="NOT_ANNOTATED_CDS"/>
    <property type="molecule type" value="Genomic_DNA"/>
</dbReference>
<sequence>MEKAQQQLNLFSSSAANIGLKINVQKTVQMILNPPENFDNKTSLKHSGKNIEKIEDFKYLGFSEGTTEKDLDSRIALTWVTFDNYSDSTKTLTKNSDYTSSTQRRPRYSYLDQISKALYKKVKLDAKEITKLAMTYYANNTLKKPI</sequence>
<reference evidence="3" key="1">
    <citation type="submission" date="2012-12" db="EMBL/GenBank/DDBJ databases">
        <authorList>
            <person name="Hellsten U."/>
            <person name="Grimwood J."/>
            <person name="Chapman J.A."/>
            <person name="Shapiro H."/>
            <person name="Aerts A."/>
            <person name="Otillar R.P."/>
            <person name="Terry A.Y."/>
            <person name="Boore J.L."/>
            <person name="Simakov O."/>
            <person name="Marletaz F."/>
            <person name="Cho S.-J."/>
            <person name="Edsinger-Gonzales E."/>
            <person name="Havlak P."/>
            <person name="Kuo D.-H."/>
            <person name="Larsson T."/>
            <person name="Lv J."/>
            <person name="Arendt D."/>
            <person name="Savage R."/>
            <person name="Osoegawa K."/>
            <person name="de Jong P."/>
            <person name="Lindberg D.R."/>
            <person name="Seaver E.C."/>
            <person name="Weisblat D.A."/>
            <person name="Putnam N.H."/>
            <person name="Grigoriev I.V."/>
            <person name="Rokhsar D.S."/>
        </authorList>
    </citation>
    <scope>NUCLEOTIDE SEQUENCE</scope>
</reference>
<dbReference type="EnsemblMetazoa" id="HelroT162978">
    <property type="protein sequence ID" value="HelroP162978"/>
    <property type="gene ID" value="HelroG162978"/>
</dbReference>
<gene>
    <name evidence="2" type="primary">20199872</name>
    <name evidence="1" type="ORF">HELRODRAFT_162978</name>
</gene>
<evidence type="ECO:0000313" key="3">
    <source>
        <dbReference type="Proteomes" id="UP000015101"/>
    </source>
</evidence>
<keyword evidence="3" id="KW-1185">Reference proteome</keyword>
<dbReference type="EMBL" id="KB097143">
    <property type="protein sequence ID" value="ESN99430.1"/>
    <property type="molecule type" value="Genomic_DNA"/>
</dbReference>
<dbReference type="PANTHER" id="PTHR47027:SF20">
    <property type="entry name" value="REVERSE TRANSCRIPTASE-LIKE PROTEIN WITH RNA-DIRECTED DNA POLYMERASE DOMAIN"/>
    <property type="match status" value="1"/>
</dbReference>
<dbReference type="RefSeq" id="XP_009023269.1">
    <property type="nucleotide sequence ID" value="XM_009025021.1"/>
</dbReference>
<reference evidence="1 3" key="2">
    <citation type="journal article" date="2013" name="Nature">
        <title>Insights into bilaterian evolution from three spiralian genomes.</title>
        <authorList>
            <person name="Simakov O."/>
            <person name="Marletaz F."/>
            <person name="Cho S.J."/>
            <person name="Edsinger-Gonzales E."/>
            <person name="Havlak P."/>
            <person name="Hellsten U."/>
            <person name="Kuo D.H."/>
            <person name="Larsson T."/>
            <person name="Lv J."/>
            <person name="Arendt D."/>
            <person name="Savage R."/>
            <person name="Osoegawa K."/>
            <person name="de Jong P."/>
            <person name="Grimwood J."/>
            <person name="Chapman J.A."/>
            <person name="Shapiro H."/>
            <person name="Aerts A."/>
            <person name="Otillar R.P."/>
            <person name="Terry A.Y."/>
            <person name="Boore J.L."/>
            <person name="Grigoriev I.V."/>
            <person name="Lindberg D.R."/>
            <person name="Seaver E.C."/>
            <person name="Weisblat D.A."/>
            <person name="Putnam N.H."/>
            <person name="Rokhsar D.S."/>
        </authorList>
    </citation>
    <scope>NUCLEOTIDE SEQUENCE</scope>
</reference>
<dbReference type="GeneID" id="20199872"/>
<dbReference type="AlphaFoldDB" id="T1ETH2"/>
<dbReference type="InParanoid" id="T1ETH2"/>